<feature type="domain" description="F-box" evidence="12">
    <location>
        <begin position="26"/>
        <end position="72"/>
    </location>
</feature>
<evidence type="ECO:0000256" key="11">
    <source>
        <dbReference type="SAM" id="MobiDB-lite"/>
    </source>
</evidence>
<dbReference type="Gene3D" id="1.10.560.10">
    <property type="entry name" value="GroEL-like equatorial domain"/>
    <property type="match status" value="1"/>
</dbReference>
<dbReference type="Pfam" id="PF12937">
    <property type="entry name" value="F-box-like"/>
    <property type="match status" value="1"/>
</dbReference>
<evidence type="ECO:0000256" key="3">
    <source>
        <dbReference type="ARBA" id="ARBA00011531"/>
    </source>
</evidence>
<feature type="coiled-coil region" evidence="10">
    <location>
        <begin position="81"/>
        <end position="114"/>
    </location>
</feature>
<dbReference type="Pfam" id="PF07393">
    <property type="entry name" value="Sec10_HB"/>
    <property type="match status" value="2"/>
</dbReference>
<dbReference type="NCBIfam" id="TIGR02341">
    <property type="entry name" value="chap_CCT_beta"/>
    <property type="match status" value="1"/>
</dbReference>
<dbReference type="EMBL" id="HF935809">
    <property type="protein sequence ID" value="CCX32314.1"/>
    <property type="molecule type" value="Genomic_DNA"/>
</dbReference>
<dbReference type="PANTHER" id="PTHR11353">
    <property type="entry name" value="CHAPERONIN"/>
    <property type="match status" value="1"/>
</dbReference>
<dbReference type="InterPro" id="IPR002194">
    <property type="entry name" value="Chaperonin_TCP-1_CS"/>
</dbReference>
<evidence type="ECO:0000313" key="13">
    <source>
        <dbReference type="EMBL" id="CCX32314.1"/>
    </source>
</evidence>
<dbReference type="InterPro" id="IPR012716">
    <property type="entry name" value="Chap_CCT_beta"/>
</dbReference>
<comment type="similarity">
    <text evidence="2 9">Belongs to the TCP-1 chaperonin family.</text>
</comment>
<dbReference type="SUPFAM" id="SSF48592">
    <property type="entry name" value="GroEL equatorial domain-like"/>
    <property type="match status" value="1"/>
</dbReference>
<feature type="region of interest" description="Disordered" evidence="11">
    <location>
        <begin position="1"/>
        <end position="26"/>
    </location>
</feature>
<name>U4LJR6_PYROM</name>
<organism evidence="13 14">
    <name type="scientific">Pyronema omphalodes (strain CBS 100304)</name>
    <name type="common">Pyronema confluens</name>
    <dbReference type="NCBI Taxonomy" id="1076935"/>
    <lineage>
        <taxon>Eukaryota</taxon>
        <taxon>Fungi</taxon>
        <taxon>Dikarya</taxon>
        <taxon>Ascomycota</taxon>
        <taxon>Pezizomycotina</taxon>
        <taxon>Pezizomycetes</taxon>
        <taxon>Pezizales</taxon>
        <taxon>Pyronemataceae</taxon>
        <taxon>Pyronema</taxon>
    </lineage>
</organism>
<dbReference type="InterPro" id="IPR001810">
    <property type="entry name" value="F-box_dom"/>
</dbReference>
<dbReference type="Pfam" id="PF00118">
    <property type="entry name" value="Cpn60_TCP1"/>
    <property type="match status" value="1"/>
</dbReference>
<dbReference type="Gene3D" id="3.30.260.10">
    <property type="entry name" value="TCP-1-like chaperonin intermediate domain"/>
    <property type="match status" value="1"/>
</dbReference>
<keyword evidence="7 9" id="KW-0143">Chaperone</keyword>
<proteinExistence type="inferred from homology"/>
<accession>U4LJR6</accession>
<dbReference type="NCBIfam" id="NF041083">
    <property type="entry name" value="thermosome_beta"/>
    <property type="match status" value="1"/>
</dbReference>
<sequence>MPPKQQKQPLRPPPMRRAATPLPGMNNKRSVLPAEIMASILDYLPVRDLLTFARVSRRVQEMVYEDTRWIAKLQQMSVWNETEARQRFEEAMRRKRAAEAARRAEEEKAFAERRTQGMGRGSTIFDIDAETNRTEVTKLGLDLLSLGPGMSTAPRPLSDRGEMLTVMKSIRSIRGFARQEFARVYGALAPLYFDLVRARTHTDPVVFQMYRDPEEQAQMLAQLQVFSKCDTAMGWAERTERLRAMMEVFENAALREFEGGYENNDVDGRMRSNPVMGSFSLEPAKSFWQKLAEVLKVQADVIDRVFPLTTSVMIPFLDRVAEDVISEYVTPILDEAHERDMDKYLRAVTGLLKQSIEFAEQIPPGKHSTPEQFRQDVIQIIRRVFDAHVDLYLQEELDYAKNRYNEEVEMWEKHIADQDAATESFFMSNINREQDKRDFLSTFKKVILAPVSVIPSAFNMKTTPAITPSVESEEKTPYPSMAAPPAYSNGNVDPRLSIISSSSGRSSPAASIIPPTTELAAKAAIMNTKLEAIKTLFSLDVALKLVHMAKESIERAKIFTTVGGQTGEEAREQCEAIFVALLQVLGPRHIKYGFDRAVDHLGQYNPREVAHTSNGVAPLVTFLELVNIGDLIQQMIDVFYEQELVTNKLTDRNDFINPATKEKKRFEQMLDERVAAGLNVGIDVLIAEVEHIFATTQQVTDFNPGVLDVATQAAGSRMSVMQPATNRMSTISPAGNRRFTMSSVQMEIGPTETAKRVVEIVGGHTKLLVGSTDKNVLDVFNQEVGIRLFAAVCKHIKRQRISVDGAIRLISDMNHYYTYITTLKIRPLIPYFTALRELSQIYLIDPQHAKQMATSNPTQIFGDDVQEERGENARLSAFVGAIAVGDLVKTTLGPKGMDKILQSASTGEIMVTNDGATILKSIALDNAAAKVLVNISKVQDDEVGDGTTSVTVLSAELLREAERLVDQKIHPQTIIDGYRIASAAALEALQKAAVNHGDDPVAFRKDLIAIAKTTLSSKVLSQDKNHFAELAVDAVLRLKGSTNLNNIQIIKKAGGKLLDSYLDEGFILDKKIGLNQPKRLEKAKILVANTAMDTDKIKIFGARVKVDSTGKLAELEKAEREKMKAKVEKIKAHGINCFVNRQLIYNWPEQLFADAGIISIEHADFDGIERLALVTGGEIASTFDHPDQVKLGQCDLIEEVIIGEDTLIKFSGVAAGEACTIVIRGATEQLLDEADRSLHDALSVLSQTVVETRTVLGGGCSEMLMSKAVENAAHNTPGKKALAIEAFGRALRQLPTILADNAGFDSSDLVAKLRAAHHSGLSSSGLDLYTPGGKIADMRELGIIESYKLKRAVVSSASEAAEMLLRVDSIVRSKPRARTRH</sequence>
<evidence type="ECO:0000256" key="9">
    <source>
        <dbReference type="RuleBase" id="RU004187"/>
    </source>
</evidence>
<dbReference type="CDD" id="cd03336">
    <property type="entry name" value="TCP1_beta"/>
    <property type="match status" value="1"/>
</dbReference>
<dbReference type="eggNOG" id="KOG0363">
    <property type="taxonomic scope" value="Eukaryota"/>
</dbReference>
<keyword evidence="14" id="KW-1185">Reference proteome</keyword>
<dbReference type="InterPro" id="IPR017998">
    <property type="entry name" value="Chaperone_TCP-1"/>
</dbReference>
<protein>
    <recommendedName>
        <fullName evidence="8">CCT-beta</fullName>
    </recommendedName>
</protein>
<dbReference type="InterPro" id="IPR027413">
    <property type="entry name" value="GROEL-like_equatorial_sf"/>
</dbReference>
<keyword evidence="6 9" id="KW-0067">ATP-binding</keyword>
<keyword evidence="5 9" id="KW-0547">Nucleotide-binding</keyword>
<dbReference type="Gene3D" id="1.20.1280.50">
    <property type="match status" value="1"/>
</dbReference>
<dbReference type="SUPFAM" id="SSF81383">
    <property type="entry name" value="F-box domain"/>
    <property type="match status" value="1"/>
</dbReference>
<dbReference type="InterPro" id="IPR053374">
    <property type="entry name" value="TCP-1_chaperonin"/>
</dbReference>
<dbReference type="OrthoDB" id="5554140at2759"/>
<dbReference type="FunFam" id="1.10.560.10:FF:000017">
    <property type="entry name" value="T-complex protein 1 subunit eta"/>
    <property type="match status" value="1"/>
</dbReference>
<evidence type="ECO:0000256" key="2">
    <source>
        <dbReference type="ARBA" id="ARBA00008020"/>
    </source>
</evidence>
<dbReference type="Proteomes" id="UP000018144">
    <property type="component" value="Unassembled WGS sequence"/>
</dbReference>
<comment type="subcellular location">
    <subcellularLocation>
        <location evidence="1">Cytoplasm</location>
    </subcellularLocation>
</comment>
<keyword evidence="4" id="KW-0963">Cytoplasm</keyword>
<dbReference type="GO" id="GO:0005832">
    <property type="term" value="C:chaperonin-containing T-complex"/>
    <property type="evidence" value="ECO:0007669"/>
    <property type="project" value="InterPro"/>
</dbReference>
<dbReference type="FunFam" id="3.50.7.10:FF:000002">
    <property type="entry name" value="T-complex protein 1 subunit beta"/>
    <property type="match status" value="1"/>
</dbReference>
<dbReference type="GO" id="GO:0005524">
    <property type="term" value="F:ATP binding"/>
    <property type="evidence" value="ECO:0007669"/>
    <property type="project" value="UniProtKB-KW"/>
</dbReference>
<evidence type="ECO:0000313" key="14">
    <source>
        <dbReference type="Proteomes" id="UP000018144"/>
    </source>
</evidence>
<dbReference type="SUPFAM" id="SSF54849">
    <property type="entry name" value="GroEL-intermediate domain like"/>
    <property type="match status" value="1"/>
</dbReference>
<evidence type="ECO:0000256" key="8">
    <source>
        <dbReference type="ARBA" id="ARBA00033237"/>
    </source>
</evidence>
<dbReference type="PROSITE" id="PS00750">
    <property type="entry name" value="TCP1_1"/>
    <property type="match status" value="1"/>
</dbReference>
<evidence type="ECO:0000256" key="10">
    <source>
        <dbReference type="SAM" id="Coils"/>
    </source>
</evidence>
<dbReference type="eggNOG" id="KOG3745">
    <property type="taxonomic scope" value="Eukaryota"/>
</dbReference>
<dbReference type="GO" id="GO:0140662">
    <property type="term" value="F:ATP-dependent protein folding chaperone"/>
    <property type="evidence" value="ECO:0007669"/>
    <property type="project" value="InterPro"/>
</dbReference>
<dbReference type="InterPro" id="IPR027409">
    <property type="entry name" value="GroEL-like_apical_dom_sf"/>
</dbReference>
<evidence type="ECO:0000256" key="6">
    <source>
        <dbReference type="ARBA" id="ARBA00022840"/>
    </source>
</evidence>
<evidence type="ECO:0000256" key="7">
    <source>
        <dbReference type="ARBA" id="ARBA00023186"/>
    </source>
</evidence>
<dbReference type="SUPFAM" id="SSF52029">
    <property type="entry name" value="GroEL apical domain-like"/>
    <property type="match status" value="1"/>
</dbReference>
<comment type="subunit">
    <text evidence="3">Heterooligomeric complex of about 850 to 900 kDa that forms two stacked rings, 12 to 16 nm in diameter.</text>
</comment>
<dbReference type="InterPro" id="IPR002423">
    <property type="entry name" value="Cpn60/GroEL/TCP-1"/>
</dbReference>
<dbReference type="PRINTS" id="PR00304">
    <property type="entry name" value="TCOMPLEXTCP1"/>
</dbReference>
<dbReference type="InterPro" id="IPR027410">
    <property type="entry name" value="TCP-1-like_intermed_sf"/>
</dbReference>
<dbReference type="PROSITE" id="PS50181">
    <property type="entry name" value="FBOX"/>
    <property type="match status" value="1"/>
</dbReference>
<dbReference type="GO" id="GO:0016887">
    <property type="term" value="F:ATP hydrolysis activity"/>
    <property type="evidence" value="ECO:0007669"/>
    <property type="project" value="InterPro"/>
</dbReference>
<gene>
    <name evidence="13" type="ORF">PCON_12937</name>
</gene>
<keyword evidence="10" id="KW-0175">Coiled coil</keyword>
<evidence type="ECO:0000256" key="5">
    <source>
        <dbReference type="ARBA" id="ARBA00022741"/>
    </source>
</evidence>
<dbReference type="PROSITE" id="PS00751">
    <property type="entry name" value="TCP1_2"/>
    <property type="match status" value="1"/>
</dbReference>
<dbReference type="GO" id="GO:0051082">
    <property type="term" value="F:unfolded protein binding"/>
    <property type="evidence" value="ECO:0007669"/>
    <property type="project" value="InterPro"/>
</dbReference>
<dbReference type="STRING" id="1076935.U4LJR6"/>
<dbReference type="SMART" id="SM00256">
    <property type="entry name" value="FBOX"/>
    <property type="match status" value="1"/>
</dbReference>
<dbReference type="InterPro" id="IPR048627">
    <property type="entry name" value="Sec10_HB"/>
</dbReference>
<dbReference type="InterPro" id="IPR036047">
    <property type="entry name" value="F-box-like_dom_sf"/>
</dbReference>
<dbReference type="FunFam" id="3.30.260.10:FF:000025">
    <property type="entry name" value="Chaperonin containing TCP1 subunit 2"/>
    <property type="match status" value="1"/>
</dbReference>
<dbReference type="PROSITE" id="PS00995">
    <property type="entry name" value="TCP1_3"/>
    <property type="match status" value="1"/>
</dbReference>
<dbReference type="Gene3D" id="3.50.7.10">
    <property type="entry name" value="GroEL"/>
    <property type="match status" value="1"/>
</dbReference>
<evidence type="ECO:0000256" key="1">
    <source>
        <dbReference type="ARBA" id="ARBA00004496"/>
    </source>
</evidence>
<evidence type="ECO:0000256" key="4">
    <source>
        <dbReference type="ARBA" id="ARBA00022490"/>
    </source>
</evidence>
<reference evidence="13 14" key="1">
    <citation type="journal article" date="2013" name="PLoS Genet.">
        <title>The genome and development-dependent transcriptomes of Pyronema confluens: a window into fungal evolution.</title>
        <authorList>
            <person name="Traeger S."/>
            <person name="Altegoer F."/>
            <person name="Freitag M."/>
            <person name="Gabaldon T."/>
            <person name="Kempken F."/>
            <person name="Kumar A."/>
            <person name="Marcet-Houben M."/>
            <person name="Poggeler S."/>
            <person name="Stajich J.E."/>
            <person name="Nowrousian M."/>
        </authorList>
    </citation>
    <scope>NUCLEOTIDE SEQUENCE [LARGE SCALE GENOMIC DNA]</scope>
    <source>
        <strain evidence="14">CBS 100304</strain>
        <tissue evidence="13">Vegetative mycelium</tissue>
    </source>
</reference>
<evidence type="ECO:0000259" key="12">
    <source>
        <dbReference type="PROSITE" id="PS50181"/>
    </source>
</evidence>